<feature type="transmembrane region" description="Helical" evidence="2">
    <location>
        <begin position="129"/>
        <end position="154"/>
    </location>
</feature>
<gene>
    <name evidence="3" type="ORF">GCM10022247_54140</name>
</gene>
<organism evidence="3 4">
    <name type="scientific">Allokutzneria multivorans</name>
    <dbReference type="NCBI Taxonomy" id="1142134"/>
    <lineage>
        <taxon>Bacteria</taxon>
        <taxon>Bacillati</taxon>
        <taxon>Actinomycetota</taxon>
        <taxon>Actinomycetes</taxon>
        <taxon>Pseudonocardiales</taxon>
        <taxon>Pseudonocardiaceae</taxon>
        <taxon>Allokutzneria</taxon>
    </lineage>
</organism>
<keyword evidence="2" id="KW-1133">Transmembrane helix</keyword>
<comment type="caution">
    <text evidence="3">The sequence shown here is derived from an EMBL/GenBank/DDBJ whole genome shotgun (WGS) entry which is preliminary data.</text>
</comment>
<dbReference type="Proteomes" id="UP001501747">
    <property type="component" value="Unassembled WGS sequence"/>
</dbReference>
<name>A0ABP7T9L8_9PSEU</name>
<keyword evidence="4" id="KW-1185">Reference proteome</keyword>
<feature type="region of interest" description="Disordered" evidence="1">
    <location>
        <begin position="438"/>
        <end position="465"/>
    </location>
</feature>
<dbReference type="EMBL" id="BAABAL010000018">
    <property type="protein sequence ID" value="GAA4023028.1"/>
    <property type="molecule type" value="Genomic_DNA"/>
</dbReference>
<proteinExistence type="predicted"/>
<feature type="transmembrane region" description="Helical" evidence="2">
    <location>
        <begin position="97"/>
        <end position="117"/>
    </location>
</feature>
<feature type="transmembrane region" description="Helical" evidence="2">
    <location>
        <begin position="297"/>
        <end position="319"/>
    </location>
</feature>
<feature type="transmembrane region" description="Helical" evidence="2">
    <location>
        <begin position="174"/>
        <end position="202"/>
    </location>
</feature>
<evidence type="ECO:0000256" key="1">
    <source>
        <dbReference type="SAM" id="MobiDB-lite"/>
    </source>
</evidence>
<dbReference type="RefSeq" id="WP_344880383.1">
    <property type="nucleotide sequence ID" value="NZ_BAABAL010000018.1"/>
</dbReference>
<sequence>MRVDGETAAVVTDRRDRWLELGLLALTAVPVVIMVVEVLRSPMLNFLDFWSMLGNATNDDGSLHPSGLVNLHNEHPFVWPGLLFWIDIRFLGGSNQALGMAVVLAAVLMVLALNRMLPKDLGRAKRAALTMAFAFLLLSPSGLELFGMSMNGVHGLSGYLPSVVALPFAHRGRTVLAVLAAAVGCLGYGSAFPVWFAVALVAWLRRDRLWQIVLPAGLGVAVGVSWLLVKRAEHLPTPDKPLGAESYLSTFAETLGSLWSSVRDVAVFGGVLTGLILVVLVAGVLRDRVEDGAVRRAAGWAGLGLYAVLVAGMVSLSRINLATQLGSTSRYAVIPALAISALLVLAVLAWQPSNGQTAFAATTVALLTFAMGTKAADTVRANYPEQNLLAIAVRVEAPKTMAELRLEPISALKPVRALGAYPYSDSFTLGCGQELGSKVDPTRVRPVPDPGAGRPTQGHLESGPLKGDTAIRGWAVIDHRRPECVLVVDAQGTVVGGGIAGLSRPDVAKTVGTRETRSGWRAVTGSDVPGGSVLFGAGGQFYKITPTP</sequence>
<evidence type="ECO:0000256" key="2">
    <source>
        <dbReference type="SAM" id="Phobius"/>
    </source>
</evidence>
<accession>A0ABP7T9L8</accession>
<keyword evidence="2" id="KW-0472">Membrane</keyword>
<feature type="transmembrane region" description="Helical" evidence="2">
    <location>
        <begin position="331"/>
        <end position="350"/>
    </location>
</feature>
<feature type="transmembrane region" description="Helical" evidence="2">
    <location>
        <begin position="209"/>
        <end position="229"/>
    </location>
</feature>
<evidence type="ECO:0000313" key="4">
    <source>
        <dbReference type="Proteomes" id="UP001501747"/>
    </source>
</evidence>
<evidence type="ECO:0000313" key="3">
    <source>
        <dbReference type="EMBL" id="GAA4023028.1"/>
    </source>
</evidence>
<feature type="transmembrane region" description="Helical" evidence="2">
    <location>
        <begin position="21"/>
        <end position="39"/>
    </location>
</feature>
<feature type="transmembrane region" description="Helical" evidence="2">
    <location>
        <begin position="265"/>
        <end position="285"/>
    </location>
</feature>
<keyword evidence="2" id="KW-0812">Transmembrane</keyword>
<reference evidence="4" key="1">
    <citation type="journal article" date="2019" name="Int. J. Syst. Evol. Microbiol.">
        <title>The Global Catalogue of Microorganisms (GCM) 10K type strain sequencing project: providing services to taxonomists for standard genome sequencing and annotation.</title>
        <authorList>
            <consortium name="The Broad Institute Genomics Platform"/>
            <consortium name="The Broad Institute Genome Sequencing Center for Infectious Disease"/>
            <person name="Wu L."/>
            <person name="Ma J."/>
        </authorList>
    </citation>
    <scope>NUCLEOTIDE SEQUENCE [LARGE SCALE GENOMIC DNA]</scope>
    <source>
        <strain evidence="4">JCM 17342</strain>
    </source>
</reference>
<protein>
    <submittedName>
        <fullName evidence="3">Uncharacterized protein</fullName>
    </submittedName>
</protein>